<sequence length="70" mass="7661">MICLLPSGEGAPQGRMRVRAKQRVNYRLEWRCRIPSPQPLARRELGFDFPSPPGRRCPAGADEGAGKAAG</sequence>
<gene>
    <name evidence="2" type="ORF">XAP6984_770049</name>
    <name evidence="3" type="ORF">XAP7430_730049</name>
</gene>
<dbReference type="EMBL" id="OCYS01000131">
    <property type="protein sequence ID" value="SON92228.1"/>
    <property type="molecule type" value="Genomic_DNA"/>
</dbReference>
<comment type="caution">
    <text evidence="3">The sequence shown here is derived from an EMBL/GenBank/DDBJ whole genome shotgun (WGS) entry which is preliminary data.</text>
</comment>
<organism evidence="3 4">
    <name type="scientific">Xanthomonas campestris pv. phaseoli</name>
    <dbReference type="NCBI Taxonomy" id="317013"/>
    <lineage>
        <taxon>Bacteria</taxon>
        <taxon>Pseudomonadati</taxon>
        <taxon>Pseudomonadota</taxon>
        <taxon>Gammaproteobacteria</taxon>
        <taxon>Lysobacterales</taxon>
        <taxon>Lysobacteraceae</taxon>
        <taxon>Xanthomonas</taxon>
    </lineage>
</organism>
<accession>A0AB38E4Q9</accession>
<evidence type="ECO:0000313" key="2">
    <source>
        <dbReference type="EMBL" id="SON86831.1"/>
    </source>
</evidence>
<evidence type="ECO:0000313" key="5">
    <source>
        <dbReference type="Proteomes" id="UP000234181"/>
    </source>
</evidence>
<feature type="region of interest" description="Disordered" evidence="1">
    <location>
        <begin position="43"/>
        <end position="70"/>
    </location>
</feature>
<dbReference type="Proteomes" id="UP000234181">
    <property type="component" value="Unassembled WGS sequence"/>
</dbReference>
<protein>
    <submittedName>
        <fullName evidence="3">Uncharacterized protein</fullName>
    </submittedName>
</protein>
<feature type="compositionally biased region" description="Low complexity" evidence="1">
    <location>
        <begin position="59"/>
        <end position="70"/>
    </location>
</feature>
<dbReference type="EMBL" id="OCYT01000136">
    <property type="protein sequence ID" value="SON86831.1"/>
    <property type="molecule type" value="Genomic_DNA"/>
</dbReference>
<proteinExistence type="predicted"/>
<name>A0AB38E4Q9_XANCH</name>
<evidence type="ECO:0000256" key="1">
    <source>
        <dbReference type="SAM" id="MobiDB-lite"/>
    </source>
</evidence>
<dbReference type="Proteomes" id="UP000234166">
    <property type="component" value="Unassembled WGS sequence"/>
</dbReference>
<evidence type="ECO:0000313" key="3">
    <source>
        <dbReference type="EMBL" id="SON92228.1"/>
    </source>
</evidence>
<dbReference type="AlphaFoldDB" id="A0AB38E4Q9"/>
<reference evidence="4 5" key="1">
    <citation type="submission" date="2017-10" db="EMBL/GenBank/DDBJ databases">
        <authorList>
            <person name="Regsiter A."/>
            <person name="William W."/>
        </authorList>
    </citation>
    <scope>NUCLEOTIDE SEQUENCE [LARGE SCALE GENOMIC DNA]</scope>
    <source>
        <strain evidence="2 5">CFBP6984</strain>
        <strain evidence="3 4">CFBP7430</strain>
    </source>
</reference>
<evidence type="ECO:0000313" key="4">
    <source>
        <dbReference type="Proteomes" id="UP000234166"/>
    </source>
</evidence>
<keyword evidence="5" id="KW-1185">Reference proteome</keyword>